<sequence>MVKRFNQEKVEDLKLSSCSFVDGLTDRHCQLYLDRQNLAGVLTGLQEWQWQQKQHQPKRGPVQPPPPTTSSLLLAVIPEAAQDPPKLVHP</sequence>
<gene>
    <name evidence="3" type="ORF">PGT21_005549</name>
    <name evidence="2" type="ORF">PGT21_020103</name>
    <name evidence="4" type="ORF">PGTUg99_008116</name>
</gene>
<evidence type="ECO:0000313" key="4">
    <source>
        <dbReference type="EMBL" id="KAA1093612.1"/>
    </source>
</evidence>
<evidence type="ECO:0000313" key="2">
    <source>
        <dbReference type="EMBL" id="KAA1084176.1"/>
    </source>
</evidence>
<reference evidence="5 6" key="1">
    <citation type="submission" date="2019-05" db="EMBL/GenBank/DDBJ databases">
        <title>Emergence of the Ug99 lineage of the wheat stem rust pathogen through somatic hybridization.</title>
        <authorList>
            <person name="Li F."/>
            <person name="Upadhyaya N.M."/>
            <person name="Sperschneider J."/>
            <person name="Matny O."/>
            <person name="Nguyen-Phuc H."/>
            <person name="Mago R."/>
            <person name="Raley C."/>
            <person name="Miller M.E."/>
            <person name="Silverstein K.A.T."/>
            <person name="Henningsen E."/>
            <person name="Hirsch C.D."/>
            <person name="Visser B."/>
            <person name="Pretorius Z.A."/>
            <person name="Steffenson B.J."/>
            <person name="Schwessinger B."/>
            <person name="Dodds P.N."/>
            <person name="Figueroa M."/>
        </authorList>
    </citation>
    <scope>NUCLEOTIDE SEQUENCE [LARGE SCALE GENOMIC DNA]</scope>
    <source>
        <strain evidence="2">21-0</strain>
        <strain evidence="4 6">Ug99</strain>
    </source>
</reference>
<organism evidence="2 5">
    <name type="scientific">Puccinia graminis f. sp. tritici</name>
    <dbReference type="NCBI Taxonomy" id="56615"/>
    <lineage>
        <taxon>Eukaryota</taxon>
        <taxon>Fungi</taxon>
        <taxon>Dikarya</taxon>
        <taxon>Basidiomycota</taxon>
        <taxon>Pucciniomycotina</taxon>
        <taxon>Pucciniomycetes</taxon>
        <taxon>Pucciniales</taxon>
        <taxon>Pucciniaceae</taxon>
        <taxon>Puccinia</taxon>
    </lineage>
</organism>
<dbReference type="Proteomes" id="UP000324748">
    <property type="component" value="Unassembled WGS sequence"/>
</dbReference>
<comment type="caution">
    <text evidence="2">The sequence shown here is derived from an EMBL/GenBank/DDBJ whole genome shotgun (WGS) entry which is preliminary data.</text>
</comment>
<dbReference type="EMBL" id="VSWC01000118">
    <property type="protein sequence ID" value="KAA1084176.1"/>
    <property type="molecule type" value="Genomic_DNA"/>
</dbReference>
<evidence type="ECO:0000256" key="1">
    <source>
        <dbReference type="SAM" id="MobiDB-lite"/>
    </source>
</evidence>
<name>A0A5B0N685_PUCGR</name>
<dbReference type="EMBL" id="VSWC01000080">
    <property type="protein sequence ID" value="KAA1092511.1"/>
    <property type="molecule type" value="Genomic_DNA"/>
</dbReference>
<evidence type="ECO:0000313" key="6">
    <source>
        <dbReference type="Proteomes" id="UP000325313"/>
    </source>
</evidence>
<dbReference type="AlphaFoldDB" id="A0A5B0N685"/>
<evidence type="ECO:0000313" key="3">
    <source>
        <dbReference type="EMBL" id="KAA1092511.1"/>
    </source>
</evidence>
<dbReference type="Proteomes" id="UP000325313">
    <property type="component" value="Unassembled WGS sequence"/>
</dbReference>
<accession>A0A5B0N685</accession>
<dbReference type="EMBL" id="VDEP01000373">
    <property type="protein sequence ID" value="KAA1093612.1"/>
    <property type="molecule type" value="Genomic_DNA"/>
</dbReference>
<proteinExistence type="predicted"/>
<evidence type="ECO:0000313" key="5">
    <source>
        <dbReference type="Proteomes" id="UP000324748"/>
    </source>
</evidence>
<keyword evidence="5" id="KW-1185">Reference proteome</keyword>
<feature type="region of interest" description="Disordered" evidence="1">
    <location>
        <begin position="50"/>
        <end position="70"/>
    </location>
</feature>
<protein>
    <submittedName>
        <fullName evidence="2">Uncharacterized protein</fullName>
    </submittedName>
</protein>